<organism evidence="1 2">
    <name type="scientific">Actinocrispum wychmicini</name>
    <dbReference type="NCBI Taxonomy" id="1213861"/>
    <lineage>
        <taxon>Bacteria</taxon>
        <taxon>Bacillati</taxon>
        <taxon>Actinomycetota</taxon>
        <taxon>Actinomycetes</taxon>
        <taxon>Pseudonocardiales</taxon>
        <taxon>Pseudonocardiaceae</taxon>
        <taxon>Actinocrispum</taxon>
    </lineage>
</organism>
<reference evidence="1 2" key="1">
    <citation type="submission" date="2019-03" db="EMBL/GenBank/DDBJ databases">
        <title>Genomic Encyclopedia of Type Strains, Phase IV (KMG-IV): sequencing the most valuable type-strain genomes for metagenomic binning, comparative biology and taxonomic classification.</title>
        <authorList>
            <person name="Goeker M."/>
        </authorList>
    </citation>
    <scope>NUCLEOTIDE SEQUENCE [LARGE SCALE GENOMIC DNA]</scope>
    <source>
        <strain evidence="1 2">DSM 45934</strain>
    </source>
</reference>
<dbReference type="Proteomes" id="UP000295680">
    <property type="component" value="Unassembled WGS sequence"/>
</dbReference>
<evidence type="ECO:0000313" key="1">
    <source>
        <dbReference type="EMBL" id="TCO57144.1"/>
    </source>
</evidence>
<name>A0A4R2JDX0_9PSEU</name>
<evidence type="ECO:0008006" key="3">
    <source>
        <dbReference type="Google" id="ProtNLM"/>
    </source>
</evidence>
<dbReference type="AlphaFoldDB" id="A0A4R2JDX0"/>
<keyword evidence="2" id="KW-1185">Reference proteome</keyword>
<sequence length="213" mass="24034">MNTIEIVPGLVLDDEMLDAATAGLAEHAPEVPALTRDQLLDPLRWWRVPGPDDDDAGVPLACKDEFVVFRSDDLTIKIMRWLGPDLRKGETSQPHTHAWRVMEAHPLLHGYVDDHWYRTATGVVVHQGSTINLAGDVNRIFDLDYHEVIEVVEPGRTLSLVICGPRVLDAQGRGKWGHLDLDTGCHVPIQRNSDEHQRFRQRLYRINPQHAAA</sequence>
<proteinExistence type="predicted"/>
<dbReference type="OrthoDB" id="2596042at2"/>
<gene>
    <name evidence="1" type="ORF">EV192_106621</name>
</gene>
<accession>A0A4R2JDX0</accession>
<evidence type="ECO:0000313" key="2">
    <source>
        <dbReference type="Proteomes" id="UP000295680"/>
    </source>
</evidence>
<protein>
    <recommendedName>
        <fullName evidence="3">Cysteine dioxygenase type I</fullName>
    </recommendedName>
</protein>
<dbReference type="RefSeq" id="WP_132120955.1">
    <property type="nucleotide sequence ID" value="NZ_SLWS01000006.1"/>
</dbReference>
<dbReference type="EMBL" id="SLWS01000006">
    <property type="protein sequence ID" value="TCO57144.1"/>
    <property type="molecule type" value="Genomic_DNA"/>
</dbReference>
<comment type="caution">
    <text evidence="1">The sequence shown here is derived from an EMBL/GenBank/DDBJ whole genome shotgun (WGS) entry which is preliminary data.</text>
</comment>